<gene>
    <name evidence="2" type="ORF">WJX64_14210</name>
</gene>
<evidence type="ECO:0000256" key="1">
    <source>
        <dbReference type="SAM" id="Phobius"/>
    </source>
</evidence>
<feature type="transmembrane region" description="Helical" evidence="1">
    <location>
        <begin position="164"/>
        <end position="186"/>
    </location>
</feature>
<proteinExistence type="predicted"/>
<feature type="transmembrane region" description="Helical" evidence="1">
    <location>
        <begin position="131"/>
        <end position="152"/>
    </location>
</feature>
<sequence length="278" mass="29520">MRTRVEAIAAQSVVGRLGLRTAEALVQVELFDRSMTLAAQAFTSVVPIIIAAAALQGGDAQPVGQNLATHLGLSHSAKSVLESAVPPASDVFSALGWFGILVLIVSATALSRALERFYIRVWSARKAGLRFAWRWLAAVAAVVIGVLLVQFTRSVIEPRSGFGAFGFVLEVVIWAAVWLITPWVVLNRTVSFRMLLPGAVLAGIALAIMGLVGRVYLPIALSAAAAQFGVLGITFSYIGWLFVLMFVLVAATTIGQVLVTDDGATGRILRGEKRPIAP</sequence>
<keyword evidence="1" id="KW-0472">Membrane</keyword>
<keyword evidence="1" id="KW-0812">Transmembrane</keyword>
<reference evidence="2 3" key="1">
    <citation type="submission" date="2024-03" db="EMBL/GenBank/DDBJ databases">
        <title>YIM 134122 draft genome.</title>
        <authorList>
            <person name="Zuo S."/>
            <person name="Xiong L."/>
        </authorList>
    </citation>
    <scope>NUCLEOTIDE SEQUENCE [LARGE SCALE GENOMIC DNA]</scope>
    <source>
        <strain evidence="2 3">YIM 134122</strain>
    </source>
</reference>
<feature type="transmembrane region" description="Helical" evidence="1">
    <location>
        <begin position="198"/>
        <end position="217"/>
    </location>
</feature>
<keyword evidence="1" id="KW-1133">Transmembrane helix</keyword>
<feature type="transmembrane region" description="Helical" evidence="1">
    <location>
        <begin position="37"/>
        <end position="55"/>
    </location>
</feature>
<feature type="transmembrane region" description="Helical" evidence="1">
    <location>
        <begin position="91"/>
        <end position="110"/>
    </location>
</feature>
<protein>
    <submittedName>
        <fullName evidence="2">Uncharacterized protein</fullName>
    </submittedName>
</protein>
<evidence type="ECO:0000313" key="2">
    <source>
        <dbReference type="EMBL" id="MEN1947707.1"/>
    </source>
</evidence>
<dbReference type="EMBL" id="JBCLVG010000003">
    <property type="protein sequence ID" value="MEN1947707.1"/>
    <property type="molecule type" value="Genomic_DNA"/>
</dbReference>
<accession>A0ABU9W6W0</accession>
<feature type="transmembrane region" description="Helical" evidence="1">
    <location>
        <begin position="237"/>
        <end position="259"/>
    </location>
</feature>
<evidence type="ECO:0000313" key="3">
    <source>
        <dbReference type="Proteomes" id="UP001425155"/>
    </source>
</evidence>
<dbReference type="RefSeq" id="WP_342115231.1">
    <property type="nucleotide sequence ID" value="NZ_JBCAUN010000003.1"/>
</dbReference>
<organism evidence="2 3">
    <name type="scientific">Leifsonia stereocauli</name>
    <dbReference type="NCBI Taxonomy" id="3134136"/>
    <lineage>
        <taxon>Bacteria</taxon>
        <taxon>Bacillati</taxon>
        <taxon>Actinomycetota</taxon>
        <taxon>Actinomycetes</taxon>
        <taxon>Micrococcales</taxon>
        <taxon>Microbacteriaceae</taxon>
        <taxon>Leifsonia</taxon>
    </lineage>
</organism>
<dbReference type="Proteomes" id="UP001425155">
    <property type="component" value="Unassembled WGS sequence"/>
</dbReference>
<name>A0ABU9W6W0_9MICO</name>
<comment type="caution">
    <text evidence="2">The sequence shown here is derived from an EMBL/GenBank/DDBJ whole genome shotgun (WGS) entry which is preliminary data.</text>
</comment>
<keyword evidence="3" id="KW-1185">Reference proteome</keyword>